<dbReference type="EMBL" id="BK059094">
    <property type="protein sequence ID" value="DAE29453.1"/>
    <property type="molecule type" value="Genomic_DNA"/>
</dbReference>
<organism evidence="1">
    <name type="scientific">virus sp. ctd0M1</name>
    <dbReference type="NCBI Taxonomy" id="2827993"/>
    <lineage>
        <taxon>Viruses</taxon>
    </lineage>
</organism>
<sequence length="128" mass="14715">MAIVRKYEKGDVESIVFNDIGKAEWKNDPDKSGLESGEAYTIIVGEYKCVLAVEYIDGNYFIWFTPDKRISPLYLKYAKQLIDKVAERGLPMFTLSKKGKMQTKMHKFFGCKPIGTEKGKTIWLYGKE</sequence>
<accession>A0A8S5REF9</accession>
<name>A0A8S5REF9_9VIRU</name>
<proteinExistence type="predicted"/>
<protein>
    <submittedName>
        <fullName evidence="1">Uncharacterized protein</fullName>
    </submittedName>
</protein>
<reference evidence="1" key="1">
    <citation type="journal article" date="2021" name="Proc. Natl. Acad. Sci. U.S.A.">
        <title>A Catalog of Tens of Thousands of Viruses from Human Metagenomes Reveals Hidden Associations with Chronic Diseases.</title>
        <authorList>
            <person name="Tisza M.J."/>
            <person name="Buck C.B."/>
        </authorList>
    </citation>
    <scope>NUCLEOTIDE SEQUENCE</scope>
    <source>
        <strain evidence="1">Ctd0M1</strain>
    </source>
</reference>
<evidence type="ECO:0000313" key="1">
    <source>
        <dbReference type="EMBL" id="DAE29453.1"/>
    </source>
</evidence>